<evidence type="ECO:0000313" key="17">
    <source>
        <dbReference type="Proteomes" id="UP001304300"/>
    </source>
</evidence>
<reference evidence="16 17" key="1">
    <citation type="submission" date="2023-10" db="EMBL/GenBank/DDBJ databases">
        <title>Rubellicoccus peritrichatus gen. nov., sp. nov., isolated from an algae of coral reef tank.</title>
        <authorList>
            <person name="Luo J."/>
        </authorList>
    </citation>
    <scope>NUCLEOTIDE SEQUENCE [LARGE SCALE GENOMIC DNA]</scope>
    <source>
        <strain evidence="16 17">CR14</strain>
    </source>
</reference>
<dbReference type="PANTHER" id="PTHR12128:SF66">
    <property type="entry name" value="4-HYDROXY-2-OXOGLUTARATE ALDOLASE, MITOCHONDRIAL"/>
    <property type="match status" value="1"/>
</dbReference>
<evidence type="ECO:0000256" key="13">
    <source>
        <dbReference type="PIRNR" id="PIRNR001365"/>
    </source>
</evidence>
<dbReference type="Gene3D" id="3.20.20.70">
    <property type="entry name" value="Aldolase class I"/>
    <property type="match status" value="1"/>
</dbReference>
<name>A0AAQ3LGM5_9BACT</name>
<dbReference type="PRINTS" id="PR00146">
    <property type="entry name" value="DHPICSNTHASE"/>
</dbReference>
<keyword evidence="5 12" id="KW-0963">Cytoplasm</keyword>
<protein>
    <recommendedName>
        <fullName evidence="4 12">4-hydroxy-tetrahydrodipicolinate synthase</fullName>
        <shortName evidence="12">HTPA synthase</shortName>
        <ecNumber evidence="4 12">4.3.3.7</ecNumber>
    </recommendedName>
</protein>
<keyword evidence="9 12" id="KW-0456">Lyase</keyword>
<evidence type="ECO:0000256" key="15">
    <source>
        <dbReference type="PIRSR" id="PIRSR001365-2"/>
    </source>
</evidence>
<dbReference type="KEGG" id="puo:RZN69_10540"/>
<proteinExistence type="inferred from homology"/>
<dbReference type="SUPFAM" id="SSF51569">
    <property type="entry name" value="Aldolase"/>
    <property type="match status" value="1"/>
</dbReference>
<feature type="binding site" evidence="12 15">
    <location>
        <position position="208"/>
    </location>
    <ligand>
        <name>pyruvate</name>
        <dbReference type="ChEBI" id="CHEBI:15361"/>
    </ligand>
</feature>
<feature type="binding site" evidence="12 15">
    <location>
        <position position="48"/>
    </location>
    <ligand>
        <name>pyruvate</name>
        <dbReference type="ChEBI" id="CHEBI:15361"/>
    </ligand>
</feature>
<dbReference type="CDD" id="cd00950">
    <property type="entry name" value="DHDPS"/>
    <property type="match status" value="1"/>
</dbReference>
<feature type="active site" description="Proton donor/acceptor" evidence="12 14">
    <location>
        <position position="137"/>
    </location>
</feature>
<dbReference type="SMART" id="SM01130">
    <property type="entry name" value="DHDPS"/>
    <property type="match status" value="1"/>
</dbReference>
<comment type="function">
    <text evidence="1 12">Catalyzes the condensation of (S)-aspartate-beta-semialdehyde [(S)-ASA] and pyruvate to 4-hydroxy-tetrahydrodipicolinate (HTPA).</text>
</comment>
<dbReference type="PIRSF" id="PIRSF001365">
    <property type="entry name" value="DHDPS"/>
    <property type="match status" value="1"/>
</dbReference>
<evidence type="ECO:0000256" key="4">
    <source>
        <dbReference type="ARBA" id="ARBA00012086"/>
    </source>
</evidence>
<dbReference type="RefSeq" id="WP_317836083.1">
    <property type="nucleotide sequence ID" value="NZ_CP136920.1"/>
</dbReference>
<comment type="catalytic activity">
    <reaction evidence="11 12">
        <text>L-aspartate 4-semialdehyde + pyruvate = (2S,4S)-4-hydroxy-2,3,4,5-tetrahydrodipicolinate + H2O + H(+)</text>
        <dbReference type="Rhea" id="RHEA:34171"/>
        <dbReference type="ChEBI" id="CHEBI:15361"/>
        <dbReference type="ChEBI" id="CHEBI:15377"/>
        <dbReference type="ChEBI" id="CHEBI:15378"/>
        <dbReference type="ChEBI" id="CHEBI:67139"/>
        <dbReference type="ChEBI" id="CHEBI:537519"/>
        <dbReference type="EC" id="4.3.3.7"/>
    </reaction>
</comment>
<dbReference type="InterPro" id="IPR013785">
    <property type="entry name" value="Aldolase_TIM"/>
</dbReference>
<keyword evidence="8 12" id="KW-0457">Lysine biosynthesis</keyword>
<dbReference type="InterPro" id="IPR020624">
    <property type="entry name" value="Schiff_base-form_aldolases_CS"/>
</dbReference>
<dbReference type="GO" id="GO:0005829">
    <property type="term" value="C:cytosol"/>
    <property type="evidence" value="ECO:0007669"/>
    <property type="project" value="TreeGrafter"/>
</dbReference>
<evidence type="ECO:0000256" key="14">
    <source>
        <dbReference type="PIRSR" id="PIRSR001365-1"/>
    </source>
</evidence>
<evidence type="ECO:0000256" key="10">
    <source>
        <dbReference type="ARBA" id="ARBA00023270"/>
    </source>
</evidence>
<feature type="site" description="Part of a proton relay during catalysis" evidence="12">
    <location>
        <position position="111"/>
    </location>
</feature>
<dbReference type="AlphaFoldDB" id="A0AAQ3LGM5"/>
<evidence type="ECO:0000256" key="12">
    <source>
        <dbReference type="HAMAP-Rule" id="MF_00418"/>
    </source>
</evidence>
<comment type="similarity">
    <text evidence="3 12 13">Belongs to the DapA family.</text>
</comment>
<dbReference type="GO" id="GO:0008840">
    <property type="term" value="F:4-hydroxy-tetrahydrodipicolinate synthase activity"/>
    <property type="evidence" value="ECO:0007669"/>
    <property type="project" value="UniProtKB-UniRule"/>
</dbReference>
<dbReference type="GO" id="GO:0019877">
    <property type="term" value="P:diaminopimelate biosynthetic process"/>
    <property type="evidence" value="ECO:0007669"/>
    <property type="project" value="UniProtKB-UniRule"/>
</dbReference>
<evidence type="ECO:0000256" key="5">
    <source>
        <dbReference type="ARBA" id="ARBA00022490"/>
    </source>
</evidence>
<feature type="active site" description="Schiff-base intermediate with substrate" evidence="12 14">
    <location>
        <position position="166"/>
    </location>
</feature>
<feature type="site" description="Part of a proton relay during catalysis" evidence="12">
    <location>
        <position position="47"/>
    </location>
</feature>
<evidence type="ECO:0000256" key="2">
    <source>
        <dbReference type="ARBA" id="ARBA00005120"/>
    </source>
</evidence>
<evidence type="ECO:0000256" key="7">
    <source>
        <dbReference type="ARBA" id="ARBA00022915"/>
    </source>
</evidence>
<dbReference type="EC" id="4.3.3.7" evidence="4 12"/>
<keyword evidence="6 12" id="KW-0028">Amino-acid biosynthesis</keyword>
<evidence type="ECO:0000256" key="11">
    <source>
        <dbReference type="ARBA" id="ARBA00047836"/>
    </source>
</evidence>
<evidence type="ECO:0000313" key="16">
    <source>
        <dbReference type="EMBL" id="WOO43525.1"/>
    </source>
</evidence>
<dbReference type="Proteomes" id="UP001304300">
    <property type="component" value="Chromosome"/>
</dbReference>
<dbReference type="Pfam" id="PF00701">
    <property type="entry name" value="DHDPS"/>
    <property type="match status" value="1"/>
</dbReference>
<comment type="subunit">
    <text evidence="12">Homotetramer; dimer of dimers.</text>
</comment>
<comment type="subcellular location">
    <subcellularLocation>
        <location evidence="12">Cytoplasm</location>
    </subcellularLocation>
</comment>
<dbReference type="InterPro" id="IPR005263">
    <property type="entry name" value="DapA"/>
</dbReference>
<dbReference type="HAMAP" id="MF_00418">
    <property type="entry name" value="DapA"/>
    <property type="match status" value="1"/>
</dbReference>
<evidence type="ECO:0000256" key="3">
    <source>
        <dbReference type="ARBA" id="ARBA00007592"/>
    </source>
</evidence>
<dbReference type="PANTHER" id="PTHR12128">
    <property type="entry name" value="DIHYDRODIPICOLINATE SYNTHASE"/>
    <property type="match status" value="1"/>
</dbReference>
<gene>
    <name evidence="12 16" type="primary">dapA</name>
    <name evidence="16" type="ORF">RZN69_10540</name>
</gene>
<dbReference type="InterPro" id="IPR002220">
    <property type="entry name" value="DapA-like"/>
</dbReference>
<evidence type="ECO:0000256" key="8">
    <source>
        <dbReference type="ARBA" id="ARBA00023154"/>
    </source>
</evidence>
<dbReference type="EMBL" id="CP136920">
    <property type="protein sequence ID" value="WOO43525.1"/>
    <property type="molecule type" value="Genomic_DNA"/>
</dbReference>
<dbReference type="GO" id="GO:0009089">
    <property type="term" value="P:lysine biosynthetic process via diaminopimelate"/>
    <property type="evidence" value="ECO:0007669"/>
    <property type="project" value="UniProtKB-UniRule"/>
</dbReference>
<organism evidence="16 17">
    <name type="scientific">Rubellicoccus peritrichatus</name>
    <dbReference type="NCBI Taxonomy" id="3080537"/>
    <lineage>
        <taxon>Bacteria</taxon>
        <taxon>Pseudomonadati</taxon>
        <taxon>Verrucomicrobiota</taxon>
        <taxon>Opitutia</taxon>
        <taxon>Puniceicoccales</taxon>
        <taxon>Cerasicoccaceae</taxon>
        <taxon>Rubellicoccus</taxon>
    </lineage>
</organism>
<dbReference type="NCBIfam" id="TIGR00674">
    <property type="entry name" value="dapA"/>
    <property type="match status" value="1"/>
</dbReference>
<keyword evidence="10 12" id="KW-0704">Schiff base</keyword>
<sequence>MKTNQFSGVMTALITPMQDGAVDYQGLNTLVEQQIAGGINGLVAVGTTGESPTLSHEEHSEVIRSVAETTAGRVPVLAGAGSNSTIEAVSLTKKADSTNGVDGTLHVAPYYNKPSQEGLFLHFSAIAEATEKPVILYSIPGRCGIEIDVDTCARLYEKYPNVCGIKEAGGTPERVSALRQALGDDYQIVSGDDSQTLPFISCGAIGVISVASNLVVGDLVAMVQAALTGERSGAEKLHRKYYPLFKTLFIEPNPVPVKVAMHRAGMIGSPEVRLPLCPMSADNKTELLNVLNQLGL</sequence>
<accession>A0AAQ3LGM5</accession>
<comment type="pathway">
    <text evidence="2 12">Amino-acid biosynthesis; L-lysine biosynthesis via DAP pathway; (S)-tetrahydrodipicolinate from L-aspartate: step 3/4.</text>
</comment>
<keyword evidence="17" id="KW-1185">Reference proteome</keyword>
<evidence type="ECO:0000256" key="9">
    <source>
        <dbReference type="ARBA" id="ARBA00023239"/>
    </source>
</evidence>
<comment type="caution">
    <text evidence="12">Was originally thought to be a dihydrodipicolinate synthase (DHDPS), catalyzing the condensation of (S)-aspartate-beta-semialdehyde [(S)-ASA] and pyruvate to dihydrodipicolinate (DHDP). However, it was shown in E.coli that the product of the enzymatic reaction is not dihydrodipicolinate but in fact (4S)-4-hydroxy-2,3,4,5-tetrahydro-(2S)-dipicolinic acid (HTPA), and that the consecutive dehydration reaction leading to DHDP is not spontaneous but catalyzed by DapB.</text>
</comment>
<evidence type="ECO:0000256" key="1">
    <source>
        <dbReference type="ARBA" id="ARBA00003294"/>
    </source>
</evidence>
<evidence type="ECO:0000256" key="6">
    <source>
        <dbReference type="ARBA" id="ARBA00022605"/>
    </source>
</evidence>
<keyword evidence="7 12" id="KW-0220">Diaminopimelate biosynthesis</keyword>
<dbReference type="PROSITE" id="PS00665">
    <property type="entry name" value="DHDPS_1"/>
    <property type="match status" value="1"/>
</dbReference>